<reference evidence="2" key="1">
    <citation type="submission" date="2016-06" db="EMBL/GenBank/DDBJ databases">
        <title>Complete Genome Sequence of Pandoraea faecigallinarum DSM-23572.</title>
        <authorList>
            <person name="Yong D."/>
            <person name="Ee R."/>
            <person name="Lim Y.-L."/>
            <person name="Yin W.-F."/>
            <person name="Chan K.-G."/>
        </authorList>
    </citation>
    <scope>NUCLEOTIDE SEQUENCE</scope>
    <source>
        <strain evidence="2">DSM 23572</strain>
        <plasmid evidence="2">pPF72-2</plasmid>
    </source>
</reference>
<feature type="region of interest" description="Disordered" evidence="1">
    <location>
        <begin position="25"/>
        <end position="67"/>
    </location>
</feature>
<keyword evidence="3" id="KW-1185">Reference proteome</keyword>
<accession>A0A1D8X6N0</accession>
<dbReference type="KEGG" id="pfg:AB870_26505"/>
<evidence type="ECO:0000313" key="2">
    <source>
        <dbReference type="EMBL" id="AOX47854.1"/>
    </source>
</evidence>
<sequence>MKQPKGVDDLAARLGAAVTSPLVSPAAVAPAPISTPEPAAAPAPVRERTRTVAKTAGKGAAKKEPADTMQLTLRPSRTLFARYVAAAADRSRQLGRVVSAQEIMLEILEKGAV</sequence>
<geneLocation type="plasmid" evidence="2 3">
    <name>pPF72-2</name>
</geneLocation>
<protein>
    <submittedName>
        <fullName evidence="2">Uncharacterized protein</fullName>
    </submittedName>
</protein>
<keyword evidence="2" id="KW-0614">Plasmid</keyword>
<dbReference type="EMBL" id="CP011809">
    <property type="protein sequence ID" value="AOX47854.1"/>
    <property type="molecule type" value="Genomic_DNA"/>
</dbReference>
<proteinExistence type="predicted"/>
<dbReference type="RefSeq" id="WP_047909460.1">
    <property type="nucleotide sequence ID" value="NZ_CP011809.2"/>
</dbReference>
<dbReference type="OrthoDB" id="9135830at2"/>
<gene>
    <name evidence="2" type="ORF">AB870_26505</name>
</gene>
<organism evidence="2 3">
    <name type="scientific">Pandoraea faecigallinarum</name>
    <dbReference type="NCBI Taxonomy" id="656179"/>
    <lineage>
        <taxon>Bacteria</taxon>
        <taxon>Pseudomonadati</taxon>
        <taxon>Pseudomonadota</taxon>
        <taxon>Betaproteobacteria</taxon>
        <taxon>Burkholderiales</taxon>
        <taxon>Burkholderiaceae</taxon>
        <taxon>Pandoraea</taxon>
    </lineage>
</organism>
<evidence type="ECO:0000313" key="3">
    <source>
        <dbReference type="Proteomes" id="UP000035651"/>
    </source>
</evidence>
<dbReference type="AlphaFoldDB" id="A0A1D8X6N0"/>
<evidence type="ECO:0000256" key="1">
    <source>
        <dbReference type="SAM" id="MobiDB-lite"/>
    </source>
</evidence>
<dbReference type="Proteomes" id="UP000035651">
    <property type="component" value="Plasmid pPF72-2"/>
</dbReference>
<name>A0A1D8X6N0_9BURK</name>